<sequence>MLNLARRFSRWARSIHAPPSVPDELWLATLARYPFLPRLGKPENARLRLLTAYFLNQKQFTGAHDFNITDSMAVAVAAQACLPLLHLGPTERPEAALAWYDDFVGIVIQPAEVMARREVIDAAGVVHRFEEVITGEAMEHGPVMLSWPAVEEAGHAQDLGHSVVIHEFIHKMDMKGGEADGCPPLPPGFMGTRDARSARTAWFSVLKPAFQALRDQVVLAERFGQPMPWLDAYGTTSIVEFFPVACEAYFVQRSRFTEEWPALTHLFDALFNPHGQRS</sequence>
<comment type="caution">
    <text evidence="1">The sequence shown here is derived from an EMBL/GenBank/DDBJ whole genome shotgun (WGS) entry which is preliminary data.</text>
</comment>
<protein>
    <submittedName>
        <fullName evidence="1">Mlc titration factor MtfA (PtsG expression regulator)</fullName>
    </submittedName>
</protein>
<dbReference type="EMBL" id="JBEPSH010000002">
    <property type="protein sequence ID" value="MET4576285.1"/>
    <property type="molecule type" value="Genomic_DNA"/>
</dbReference>
<dbReference type="PANTHER" id="PTHR30164">
    <property type="entry name" value="MTFA PEPTIDASE"/>
    <property type="match status" value="1"/>
</dbReference>
<reference evidence="1 2" key="1">
    <citation type="submission" date="2024-06" db="EMBL/GenBank/DDBJ databases">
        <title>Sorghum-associated microbial communities from plants grown in Nebraska, USA.</title>
        <authorList>
            <person name="Schachtman D."/>
        </authorList>
    </citation>
    <scope>NUCLEOTIDE SEQUENCE [LARGE SCALE GENOMIC DNA]</scope>
    <source>
        <strain evidence="1 2">2709</strain>
    </source>
</reference>
<dbReference type="PANTHER" id="PTHR30164:SF2">
    <property type="entry name" value="PROTEIN MTFA"/>
    <property type="match status" value="1"/>
</dbReference>
<accession>A0ABV2Q6I8</accession>
<name>A0ABV2Q6I8_9BURK</name>
<proteinExistence type="predicted"/>
<dbReference type="RefSeq" id="WP_354442288.1">
    <property type="nucleotide sequence ID" value="NZ_JBEPSH010000002.1"/>
</dbReference>
<dbReference type="CDD" id="cd20169">
    <property type="entry name" value="Peptidase_M90_mtfA"/>
    <property type="match status" value="1"/>
</dbReference>
<organism evidence="1 2">
    <name type="scientific">Ottowia thiooxydans</name>
    <dbReference type="NCBI Taxonomy" id="219182"/>
    <lineage>
        <taxon>Bacteria</taxon>
        <taxon>Pseudomonadati</taxon>
        <taxon>Pseudomonadota</taxon>
        <taxon>Betaproteobacteria</taxon>
        <taxon>Burkholderiales</taxon>
        <taxon>Comamonadaceae</taxon>
        <taxon>Ottowia</taxon>
    </lineage>
</organism>
<keyword evidence="2" id="KW-1185">Reference proteome</keyword>
<dbReference type="Pfam" id="PF06167">
    <property type="entry name" value="Peptidase_M90"/>
    <property type="match status" value="1"/>
</dbReference>
<gene>
    <name evidence="1" type="ORF">ABIE13_001385</name>
</gene>
<dbReference type="InterPro" id="IPR010384">
    <property type="entry name" value="MtfA_fam"/>
</dbReference>
<dbReference type="InterPro" id="IPR024079">
    <property type="entry name" value="MetalloPept_cat_dom_sf"/>
</dbReference>
<dbReference type="Gene3D" id="1.10.472.150">
    <property type="entry name" value="Glucose-regulated metallo-peptidase M90, N-terminal domain"/>
    <property type="match status" value="1"/>
</dbReference>
<dbReference type="SUPFAM" id="SSF55486">
    <property type="entry name" value="Metalloproteases ('zincins'), catalytic domain"/>
    <property type="match status" value="1"/>
</dbReference>
<dbReference type="Proteomes" id="UP001549320">
    <property type="component" value="Unassembled WGS sequence"/>
</dbReference>
<dbReference type="Gene3D" id="3.40.390.10">
    <property type="entry name" value="Collagenase (Catalytic Domain)"/>
    <property type="match status" value="1"/>
</dbReference>
<evidence type="ECO:0000313" key="2">
    <source>
        <dbReference type="Proteomes" id="UP001549320"/>
    </source>
</evidence>
<evidence type="ECO:0000313" key="1">
    <source>
        <dbReference type="EMBL" id="MET4576285.1"/>
    </source>
</evidence>
<dbReference type="InterPro" id="IPR042252">
    <property type="entry name" value="MtfA_N"/>
</dbReference>